<accession>A0A1B8GD16</accession>
<dbReference type="EMBL" id="KV460250">
    <property type="protein sequence ID" value="OBT93745.2"/>
    <property type="molecule type" value="Genomic_DNA"/>
</dbReference>
<dbReference type="GeneID" id="28841491"/>
<feature type="transmembrane region" description="Helical" evidence="1">
    <location>
        <begin position="12"/>
        <end position="31"/>
    </location>
</feature>
<keyword evidence="1" id="KW-1133">Transmembrane helix</keyword>
<evidence type="ECO:0000313" key="3">
    <source>
        <dbReference type="Proteomes" id="UP000091956"/>
    </source>
</evidence>
<name>A0A1B8GD16_9PEZI</name>
<reference evidence="3" key="2">
    <citation type="journal article" date="2018" name="Nat. Commun.">
        <title>Extreme sensitivity to ultraviolet light in the fungal pathogen causing white-nose syndrome of bats.</title>
        <authorList>
            <person name="Palmer J.M."/>
            <person name="Drees K.P."/>
            <person name="Foster J.T."/>
            <person name="Lindner D.L."/>
        </authorList>
    </citation>
    <scope>NUCLEOTIDE SEQUENCE [LARGE SCALE GENOMIC DNA]</scope>
    <source>
        <strain evidence="3">UAMH 10579</strain>
    </source>
</reference>
<proteinExistence type="predicted"/>
<dbReference type="AlphaFoldDB" id="A0A1B8GD16"/>
<evidence type="ECO:0000313" key="2">
    <source>
        <dbReference type="EMBL" id="OBT93745.2"/>
    </source>
</evidence>
<sequence>MASQISGETRILVIGLGVSVVAALGLMRYMLIAFRDASEIEQPAPKTQYIDQKTEDALMPSTLEKLISSHNKDIQGVASRIVLDRALHDTDTIGGLLWEVTSKDPERREKALRVLHLICGESSLADVYHHSVIKAIVAALKNLATEIDYPLYDCEFDDFDFRDPAENVALMTLELLISDQSARYLAKTGFIEHWLARQNWGSTTEEIHKSFLCLYRLQEEAGRGNPLSNIVHKLAGQQRGVQKLVATGLIERPESVHVIGFTKGYSLYGDHPDAPYWQTTGPSGDVITYSLEEVLAATNNGTVPVARDSRRPVEQSAEERRLRRRNREVMVLNDGSQPLAMTDIIEL</sequence>
<keyword evidence="3" id="KW-1185">Reference proteome</keyword>
<gene>
    <name evidence="2" type="ORF">VE01_08105</name>
</gene>
<evidence type="ECO:0000256" key="1">
    <source>
        <dbReference type="SAM" id="Phobius"/>
    </source>
</evidence>
<evidence type="ECO:0008006" key="4">
    <source>
        <dbReference type="Google" id="ProtNLM"/>
    </source>
</evidence>
<dbReference type="RefSeq" id="XP_059319446.1">
    <property type="nucleotide sequence ID" value="XM_059463938.1"/>
</dbReference>
<dbReference type="Proteomes" id="UP000091956">
    <property type="component" value="Unassembled WGS sequence"/>
</dbReference>
<keyword evidence="1" id="KW-0812">Transmembrane</keyword>
<keyword evidence="1" id="KW-0472">Membrane</keyword>
<reference evidence="2 3" key="1">
    <citation type="submission" date="2016-03" db="EMBL/GenBank/DDBJ databases">
        <title>Comparative genomics of Pseudogymnoascus destructans, the fungus causing white-nose syndrome of bats.</title>
        <authorList>
            <person name="Palmer J.M."/>
            <person name="Drees K.P."/>
            <person name="Foster J.T."/>
            <person name="Lindner D.L."/>
        </authorList>
    </citation>
    <scope>NUCLEOTIDE SEQUENCE [LARGE SCALE GENOMIC DNA]</scope>
    <source>
        <strain evidence="2 3">UAMH 10579</strain>
    </source>
</reference>
<organism evidence="2 3">
    <name type="scientific">Pseudogymnoascus verrucosus</name>
    <dbReference type="NCBI Taxonomy" id="342668"/>
    <lineage>
        <taxon>Eukaryota</taxon>
        <taxon>Fungi</taxon>
        <taxon>Dikarya</taxon>
        <taxon>Ascomycota</taxon>
        <taxon>Pezizomycotina</taxon>
        <taxon>Leotiomycetes</taxon>
        <taxon>Thelebolales</taxon>
        <taxon>Thelebolaceae</taxon>
        <taxon>Pseudogymnoascus</taxon>
    </lineage>
</organism>
<protein>
    <recommendedName>
        <fullName evidence="4">Cytoskeleton-associated protein</fullName>
    </recommendedName>
</protein>